<dbReference type="HOGENOM" id="CLU_3065455_0_0_5"/>
<reference evidence="1 2" key="1">
    <citation type="submission" date="2013-11" db="EMBL/GenBank/DDBJ databases">
        <title>Complete genome sequence of Rhizobium gallicum bv. gallicum R602.</title>
        <authorList>
            <person name="Bustos P."/>
            <person name="Santamaria R.I."/>
            <person name="Lozano L."/>
            <person name="Acosta J.L."/>
            <person name="Ormeno-Orrillo E."/>
            <person name="Rogel M.A."/>
            <person name="Romero D."/>
            <person name="Cevallos M.A."/>
            <person name="Martinez-Romero E."/>
            <person name="Gonzalez V."/>
        </authorList>
    </citation>
    <scope>NUCLEOTIDE SEQUENCE [LARGE SCALE GENOMIC DNA]</scope>
    <source>
        <strain evidence="1 2">R602</strain>
    </source>
</reference>
<sequence>MQVLVVLLEGEDAMAELEEAASGWMPGFDYTGRRLRKPPRVLQASVHWIAKFL</sequence>
<evidence type="ECO:0000313" key="2">
    <source>
        <dbReference type="Proteomes" id="UP000031368"/>
    </source>
</evidence>
<dbReference type="AlphaFoldDB" id="A0A0B4X4M1"/>
<dbReference type="Proteomes" id="UP000031368">
    <property type="component" value="Chromosome"/>
</dbReference>
<accession>A0A0B4X4M1</accession>
<gene>
    <name evidence="1" type="ORF">RGR602_CH02349</name>
</gene>
<proteinExistence type="predicted"/>
<keyword evidence="2" id="KW-1185">Reference proteome</keyword>
<name>A0A0B4X4M1_9HYPH</name>
<evidence type="ECO:0000313" key="1">
    <source>
        <dbReference type="EMBL" id="AJD41675.1"/>
    </source>
</evidence>
<organism evidence="1 2">
    <name type="scientific">Rhizobium gallicum bv. gallicum R602sp</name>
    <dbReference type="NCBI Taxonomy" id="1041138"/>
    <lineage>
        <taxon>Bacteria</taxon>
        <taxon>Pseudomonadati</taxon>
        <taxon>Pseudomonadota</taxon>
        <taxon>Alphaproteobacteria</taxon>
        <taxon>Hyphomicrobiales</taxon>
        <taxon>Rhizobiaceae</taxon>
        <taxon>Rhizobium/Agrobacterium group</taxon>
        <taxon>Rhizobium</taxon>
    </lineage>
</organism>
<dbReference type="EMBL" id="CP006877">
    <property type="protein sequence ID" value="AJD41675.1"/>
    <property type="molecule type" value="Genomic_DNA"/>
</dbReference>
<protein>
    <submittedName>
        <fullName evidence="1">Uncharacterized protein</fullName>
    </submittedName>
</protein>
<dbReference type="KEGG" id="rga:RGR602_CH02349"/>